<evidence type="ECO:0000259" key="7">
    <source>
        <dbReference type="PROSITE" id="PS50045"/>
    </source>
</evidence>
<evidence type="ECO:0000259" key="8">
    <source>
        <dbReference type="PROSITE" id="PS50109"/>
    </source>
</evidence>
<evidence type="ECO:0000256" key="2">
    <source>
        <dbReference type="ARBA" id="ARBA00004429"/>
    </source>
</evidence>
<dbReference type="GO" id="GO:0000155">
    <property type="term" value="F:phosphorelay sensor kinase activity"/>
    <property type="evidence" value="ECO:0007669"/>
    <property type="project" value="InterPro"/>
</dbReference>
<reference evidence="9" key="1">
    <citation type="submission" date="2020-12" db="EMBL/GenBank/DDBJ databases">
        <title>Ramlibacter sp. nov., isolated from a freshwater alga, Cryptomonas.</title>
        <authorList>
            <person name="Kim H.M."/>
            <person name="Jeon C.O."/>
        </authorList>
    </citation>
    <scope>NUCLEOTIDE SEQUENCE</scope>
    <source>
        <strain evidence="9">CrO1</strain>
    </source>
</reference>
<dbReference type="EMBL" id="JAEDAO010000001">
    <property type="protein sequence ID" value="MBK0392596.1"/>
    <property type="molecule type" value="Genomic_DNA"/>
</dbReference>
<dbReference type="EC" id="2.7.13.3" evidence="3"/>
<keyword evidence="4" id="KW-0597">Phosphoprotein</keyword>
<dbReference type="CDD" id="cd00082">
    <property type="entry name" value="HisKA"/>
    <property type="match status" value="1"/>
</dbReference>
<evidence type="ECO:0000313" key="9">
    <source>
        <dbReference type="EMBL" id="MBK0392596.1"/>
    </source>
</evidence>
<dbReference type="PROSITE" id="PS50109">
    <property type="entry name" value="HIS_KIN"/>
    <property type="match status" value="1"/>
</dbReference>
<comment type="catalytic activity">
    <reaction evidence="1">
        <text>ATP + protein L-histidine = ADP + protein N-phospho-L-histidine.</text>
        <dbReference type="EC" id="2.7.13.3"/>
    </reaction>
</comment>
<evidence type="ECO:0000256" key="6">
    <source>
        <dbReference type="ARBA" id="ARBA00022777"/>
    </source>
</evidence>
<keyword evidence="10" id="KW-1185">Reference proteome</keyword>
<comment type="caution">
    <text evidence="9">The sequence shown here is derived from an EMBL/GenBank/DDBJ whole genome shotgun (WGS) entry which is preliminary data.</text>
</comment>
<dbReference type="SUPFAM" id="SSF47384">
    <property type="entry name" value="Homodimeric domain of signal transducing histidine kinase"/>
    <property type="match status" value="1"/>
</dbReference>
<dbReference type="PANTHER" id="PTHR42878">
    <property type="entry name" value="TWO-COMPONENT HISTIDINE KINASE"/>
    <property type="match status" value="1"/>
</dbReference>
<dbReference type="InterPro" id="IPR036890">
    <property type="entry name" value="HATPase_C_sf"/>
</dbReference>
<dbReference type="GO" id="GO:0000156">
    <property type="term" value="F:phosphorelay response regulator activity"/>
    <property type="evidence" value="ECO:0007669"/>
    <property type="project" value="TreeGrafter"/>
</dbReference>
<evidence type="ECO:0000256" key="5">
    <source>
        <dbReference type="ARBA" id="ARBA00022679"/>
    </source>
</evidence>
<dbReference type="Gene3D" id="1.10.287.130">
    <property type="match status" value="1"/>
</dbReference>
<dbReference type="GO" id="GO:0030295">
    <property type="term" value="F:protein kinase activator activity"/>
    <property type="evidence" value="ECO:0007669"/>
    <property type="project" value="TreeGrafter"/>
</dbReference>
<dbReference type="Pfam" id="PF02518">
    <property type="entry name" value="HATPase_c"/>
    <property type="match status" value="1"/>
</dbReference>
<dbReference type="Proteomes" id="UP000617041">
    <property type="component" value="Unassembled WGS sequence"/>
</dbReference>
<dbReference type="FunFam" id="3.30.565.10:FF:000006">
    <property type="entry name" value="Sensor histidine kinase WalK"/>
    <property type="match status" value="1"/>
</dbReference>
<dbReference type="GO" id="GO:0007234">
    <property type="term" value="P:osmosensory signaling via phosphorelay pathway"/>
    <property type="evidence" value="ECO:0007669"/>
    <property type="project" value="TreeGrafter"/>
</dbReference>
<keyword evidence="5" id="KW-0808">Transferase</keyword>
<dbReference type="GO" id="GO:0005524">
    <property type="term" value="F:ATP binding"/>
    <property type="evidence" value="ECO:0007669"/>
    <property type="project" value="InterPro"/>
</dbReference>
<dbReference type="AlphaFoldDB" id="A0A934Q0K2"/>
<protein>
    <recommendedName>
        <fullName evidence="3">histidine kinase</fullName>
        <ecNumber evidence="3">2.7.13.3</ecNumber>
    </recommendedName>
</protein>
<dbReference type="PROSITE" id="PS50045">
    <property type="entry name" value="SIGMA54_INTERACT_4"/>
    <property type="match status" value="1"/>
</dbReference>
<dbReference type="Gene3D" id="3.30.450.20">
    <property type="entry name" value="PAS domain"/>
    <property type="match status" value="1"/>
</dbReference>
<organism evidence="9 10">
    <name type="scientific">Ramlibacter algicola</name>
    <dbReference type="NCBI Taxonomy" id="2795217"/>
    <lineage>
        <taxon>Bacteria</taxon>
        <taxon>Pseudomonadati</taxon>
        <taxon>Pseudomonadota</taxon>
        <taxon>Betaproteobacteria</taxon>
        <taxon>Burkholderiales</taxon>
        <taxon>Comamonadaceae</taxon>
        <taxon>Ramlibacter</taxon>
    </lineage>
</organism>
<evidence type="ECO:0000256" key="3">
    <source>
        <dbReference type="ARBA" id="ARBA00012438"/>
    </source>
</evidence>
<dbReference type="SMART" id="SM00387">
    <property type="entry name" value="HATPase_c"/>
    <property type="match status" value="1"/>
</dbReference>
<proteinExistence type="predicted"/>
<evidence type="ECO:0000313" key="10">
    <source>
        <dbReference type="Proteomes" id="UP000617041"/>
    </source>
</evidence>
<dbReference type="GO" id="GO:0006355">
    <property type="term" value="P:regulation of DNA-templated transcription"/>
    <property type="evidence" value="ECO:0007669"/>
    <property type="project" value="InterPro"/>
</dbReference>
<sequence>MRPEQFGLPGLAAAAGATWTVEIESGRVLWSEQARLLHEVPAGYNPTVWEALEAIEPEDRAPLFAAALACVTGGRPLRQLVTLRTPRSGRKRVLLEGARSTGPHGGLTLAGTLSPVQCPIGEVPSSSDAQELLAQLREWELLGHGLSHDLRAPAAAVHGFALALMSAEDGLSDRGKHHVRRIAAAGKRVEGLLDCILQFAHLSSQPLRPQFVDLSRLAEKSLAALRETDSHRRVDVRIDPEMRAYGDASLLRLVVHNLLDNAWKFTSRQLEATIHFSLEQYDLRQVYCVRDNGCGFRADEASRLFVPFQRLHSREQFDGSGMGLALVRRAVERHGGMVWAHSVPGQGASFWFGLPSRIGQSGPP</sequence>
<dbReference type="Gene3D" id="3.30.565.10">
    <property type="entry name" value="Histidine kinase-like ATPase, C-terminal domain"/>
    <property type="match status" value="1"/>
</dbReference>
<dbReference type="PRINTS" id="PR00344">
    <property type="entry name" value="BCTRLSENSOR"/>
</dbReference>
<accession>A0A934Q0K2</accession>
<dbReference type="RefSeq" id="WP_200787524.1">
    <property type="nucleotide sequence ID" value="NZ_JAEDAO010000001.1"/>
</dbReference>
<comment type="subcellular location">
    <subcellularLocation>
        <location evidence="2">Cell inner membrane</location>
        <topology evidence="2">Multi-pass membrane protein</topology>
    </subcellularLocation>
</comment>
<dbReference type="InterPro" id="IPR005467">
    <property type="entry name" value="His_kinase_dom"/>
</dbReference>
<dbReference type="InterPro" id="IPR050351">
    <property type="entry name" value="BphY/WalK/GraS-like"/>
</dbReference>
<dbReference type="InterPro" id="IPR036097">
    <property type="entry name" value="HisK_dim/P_sf"/>
</dbReference>
<dbReference type="SUPFAM" id="SSF55874">
    <property type="entry name" value="ATPase domain of HSP90 chaperone/DNA topoisomerase II/histidine kinase"/>
    <property type="match status" value="1"/>
</dbReference>
<evidence type="ECO:0000256" key="1">
    <source>
        <dbReference type="ARBA" id="ARBA00000085"/>
    </source>
</evidence>
<gene>
    <name evidence="9" type="ORF">I8E28_08325</name>
</gene>
<keyword evidence="6" id="KW-0418">Kinase</keyword>
<dbReference type="PANTHER" id="PTHR42878:SF15">
    <property type="entry name" value="BACTERIOPHYTOCHROME"/>
    <property type="match status" value="1"/>
</dbReference>
<dbReference type="InterPro" id="IPR003661">
    <property type="entry name" value="HisK_dim/P_dom"/>
</dbReference>
<evidence type="ECO:0000256" key="4">
    <source>
        <dbReference type="ARBA" id="ARBA00022553"/>
    </source>
</evidence>
<dbReference type="InterPro" id="IPR002078">
    <property type="entry name" value="Sigma_54_int"/>
</dbReference>
<dbReference type="InterPro" id="IPR004358">
    <property type="entry name" value="Sig_transdc_His_kin-like_C"/>
</dbReference>
<dbReference type="GO" id="GO:0005886">
    <property type="term" value="C:plasma membrane"/>
    <property type="evidence" value="ECO:0007669"/>
    <property type="project" value="UniProtKB-SubCell"/>
</dbReference>
<name>A0A934Q0K2_9BURK</name>
<feature type="domain" description="Histidine kinase" evidence="8">
    <location>
        <begin position="145"/>
        <end position="358"/>
    </location>
</feature>
<dbReference type="InterPro" id="IPR003594">
    <property type="entry name" value="HATPase_dom"/>
</dbReference>
<feature type="domain" description="Sigma-54 factor interaction" evidence="7">
    <location>
        <begin position="27"/>
        <end position="279"/>
    </location>
</feature>